<accession>A0AAD8BWC2</accession>
<gene>
    <name evidence="1" type="ORF">Bpfe_009533</name>
</gene>
<name>A0AAD8BWC2_BIOPF</name>
<evidence type="ECO:0000313" key="1">
    <source>
        <dbReference type="EMBL" id="KAK0061005.1"/>
    </source>
</evidence>
<protein>
    <submittedName>
        <fullName evidence="1">Tyrosinase-like protein tyr-3</fullName>
    </submittedName>
</protein>
<keyword evidence="2" id="KW-1185">Reference proteome</keyword>
<reference evidence="1" key="2">
    <citation type="submission" date="2023-04" db="EMBL/GenBank/DDBJ databases">
        <authorList>
            <person name="Bu L."/>
            <person name="Lu L."/>
            <person name="Laidemitt M.R."/>
            <person name="Zhang S.M."/>
            <person name="Mutuku M."/>
            <person name="Mkoji G."/>
            <person name="Steinauer M."/>
            <person name="Loker E.S."/>
        </authorList>
    </citation>
    <scope>NUCLEOTIDE SEQUENCE</scope>
    <source>
        <strain evidence="1">KasaAsao</strain>
        <tissue evidence="1">Whole Snail</tissue>
    </source>
</reference>
<dbReference type="EMBL" id="JASAOG010000032">
    <property type="protein sequence ID" value="KAK0061005.1"/>
    <property type="molecule type" value="Genomic_DNA"/>
</dbReference>
<proteinExistence type="predicted"/>
<organism evidence="1 2">
    <name type="scientific">Biomphalaria pfeifferi</name>
    <name type="common">Bloodfluke planorb</name>
    <name type="synonym">Freshwater snail</name>
    <dbReference type="NCBI Taxonomy" id="112525"/>
    <lineage>
        <taxon>Eukaryota</taxon>
        <taxon>Metazoa</taxon>
        <taxon>Spiralia</taxon>
        <taxon>Lophotrochozoa</taxon>
        <taxon>Mollusca</taxon>
        <taxon>Gastropoda</taxon>
        <taxon>Heterobranchia</taxon>
        <taxon>Euthyneura</taxon>
        <taxon>Panpulmonata</taxon>
        <taxon>Hygrophila</taxon>
        <taxon>Lymnaeoidea</taxon>
        <taxon>Planorbidae</taxon>
        <taxon>Biomphalaria</taxon>
    </lineage>
</organism>
<reference evidence="1" key="1">
    <citation type="journal article" date="2023" name="PLoS Negl. Trop. Dis.">
        <title>A genome sequence for Biomphalaria pfeifferi, the major vector snail for the human-infecting parasite Schistosoma mansoni.</title>
        <authorList>
            <person name="Bu L."/>
            <person name="Lu L."/>
            <person name="Laidemitt M.R."/>
            <person name="Zhang S.M."/>
            <person name="Mutuku M."/>
            <person name="Mkoji G."/>
            <person name="Steinauer M."/>
            <person name="Loker E.S."/>
        </authorList>
    </citation>
    <scope>NUCLEOTIDE SEQUENCE</scope>
    <source>
        <strain evidence="1">KasaAsao</strain>
    </source>
</reference>
<sequence>AEGVQSYFRVNGFRDPPDGIHGPINTPEKLLVYDPSLYKLVQLMFACGNTFIKRCNSTREAENSQVLKMNCDRTRQYQMKIHELAALSGQPCKDKSNFCTGWALQGSALTILVIWRTIA</sequence>
<dbReference type="AlphaFoldDB" id="A0AAD8BWC2"/>
<comment type="caution">
    <text evidence="1">The sequence shown here is derived from an EMBL/GenBank/DDBJ whole genome shotgun (WGS) entry which is preliminary data.</text>
</comment>
<feature type="non-terminal residue" evidence="1">
    <location>
        <position position="1"/>
    </location>
</feature>
<evidence type="ECO:0000313" key="2">
    <source>
        <dbReference type="Proteomes" id="UP001233172"/>
    </source>
</evidence>
<dbReference type="Proteomes" id="UP001233172">
    <property type="component" value="Unassembled WGS sequence"/>
</dbReference>